<proteinExistence type="predicted"/>
<protein>
    <submittedName>
        <fullName evidence="1">Uncharacterized protein</fullName>
    </submittedName>
</protein>
<evidence type="ECO:0000313" key="1">
    <source>
        <dbReference type="EMBL" id="EGH35906.1"/>
    </source>
</evidence>
<dbReference type="EMBL" id="AEAH01004195">
    <property type="protein sequence ID" value="EGH35906.1"/>
    <property type="molecule type" value="Genomic_DNA"/>
</dbReference>
<accession>F3G0B4</accession>
<dbReference type="HOGENOM" id="CLU_3361562_0_0_6"/>
<dbReference type="Proteomes" id="UP000004471">
    <property type="component" value="Unassembled WGS sequence"/>
</dbReference>
<gene>
    <name evidence="1" type="ORF">PSYJA_45416</name>
</gene>
<feature type="non-terminal residue" evidence="1">
    <location>
        <position position="1"/>
    </location>
</feature>
<dbReference type="AlphaFoldDB" id="F3G0B4"/>
<evidence type="ECO:0000313" key="2">
    <source>
        <dbReference type="Proteomes" id="UP000004471"/>
    </source>
</evidence>
<sequence length="36" mass="4119">YDLLYSRMTAQAVFDFTQLDTETPDLDLIVVSPQVL</sequence>
<comment type="caution">
    <text evidence="1">The sequence shown here is derived from an EMBL/GenBank/DDBJ whole genome shotgun (WGS) entry which is preliminary data.</text>
</comment>
<reference evidence="1 2" key="1">
    <citation type="journal article" date="2011" name="PLoS Pathog.">
        <title>Dynamic evolution of pathogenicity revealed by sequencing and comparative genomics of 19 Pseudomonas syringae isolates.</title>
        <authorList>
            <person name="Baltrus D.A."/>
            <person name="Nishimura M.T."/>
            <person name="Romanchuk A."/>
            <person name="Chang J.H."/>
            <person name="Mukhtar M.S."/>
            <person name="Cherkis K."/>
            <person name="Roach J."/>
            <person name="Grant S.R."/>
            <person name="Jones C.D."/>
            <person name="Dangl J.L."/>
        </authorList>
    </citation>
    <scope>NUCLEOTIDE SEQUENCE [LARGE SCALE GENOMIC DNA]</scope>
    <source>
        <strain evidence="2">M301072PT</strain>
    </source>
</reference>
<organism evidence="1 2">
    <name type="scientific">Pseudomonas syringae pv. japonica str. M301072</name>
    <dbReference type="NCBI Taxonomy" id="629262"/>
    <lineage>
        <taxon>Bacteria</taxon>
        <taxon>Pseudomonadati</taxon>
        <taxon>Pseudomonadota</taxon>
        <taxon>Gammaproteobacteria</taxon>
        <taxon>Pseudomonadales</taxon>
        <taxon>Pseudomonadaceae</taxon>
        <taxon>Pseudomonas</taxon>
        <taxon>Pseudomonas syringae</taxon>
    </lineage>
</organism>
<name>F3G0B4_PSESX</name>